<dbReference type="GO" id="GO:0008967">
    <property type="term" value="F:phosphoglycolate phosphatase activity"/>
    <property type="evidence" value="ECO:0007669"/>
    <property type="project" value="TreeGrafter"/>
</dbReference>
<evidence type="ECO:0000256" key="6">
    <source>
        <dbReference type="PIRSR" id="PIRSR000915-1"/>
    </source>
</evidence>
<evidence type="ECO:0000256" key="8">
    <source>
        <dbReference type="PIRSR" id="PIRSR000915-3"/>
    </source>
</evidence>
<proteinExistence type="predicted"/>
<comment type="catalytic activity">
    <reaction evidence="2 5">
        <text>4-nitrophenyl phosphate + H2O = 4-nitrophenol + phosphate + H(+)</text>
        <dbReference type="Rhea" id="RHEA:21664"/>
        <dbReference type="ChEBI" id="CHEBI:15377"/>
        <dbReference type="ChEBI" id="CHEBI:15378"/>
        <dbReference type="ChEBI" id="CHEBI:43474"/>
        <dbReference type="ChEBI" id="CHEBI:57917"/>
        <dbReference type="ChEBI" id="CHEBI:61146"/>
        <dbReference type="EC" id="3.1.3.41"/>
    </reaction>
</comment>
<feature type="active site" description="Nucleophile" evidence="6">
    <location>
        <position position="25"/>
    </location>
</feature>
<dbReference type="Pfam" id="PF13242">
    <property type="entry name" value="Hydrolase_like"/>
    <property type="match status" value="1"/>
</dbReference>
<dbReference type="EMBL" id="MCFI01000009">
    <property type="protein sequence ID" value="ORY82434.1"/>
    <property type="molecule type" value="Genomic_DNA"/>
</dbReference>
<evidence type="ECO:0000256" key="1">
    <source>
        <dbReference type="ARBA" id="ARBA00022801"/>
    </source>
</evidence>
<keyword evidence="1 5" id="KW-0378">Hydrolase</keyword>
<dbReference type="PIRSF" id="PIRSF000915">
    <property type="entry name" value="PGP-type_phosphatase"/>
    <property type="match status" value="1"/>
</dbReference>
<dbReference type="OMA" id="PPMHRET"/>
<comment type="cofactor">
    <cofactor evidence="8">
        <name>Mg(2+)</name>
        <dbReference type="ChEBI" id="CHEBI:18420"/>
    </cofactor>
    <text evidence="8">Divalent metal ions. Mg(2+) is the most effective.</text>
</comment>
<dbReference type="PANTHER" id="PTHR19288">
    <property type="entry name" value="4-NITROPHENYLPHOSPHATASE-RELATED"/>
    <property type="match status" value="1"/>
</dbReference>
<dbReference type="GO" id="GO:0046872">
    <property type="term" value="F:metal ion binding"/>
    <property type="evidence" value="ECO:0007669"/>
    <property type="project" value="UniProtKB-KW"/>
</dbReference>
<name>A0A1Y2FG90_PROLT</name>
<feature type="active site" description="Proton donor" evidence="6">
    <location>
        <position position="27"/>
    </location>
</feature>
<evidence type="ECO:0000256" key="3">
    <source>
        <dbReference type="ARBA" id="ARBA00066659"/>
    </source>
</evidence>
<dbReference type="STRING" id="56484.A0A1Y2FG90"/>
<dbReference type="NCBIfam" id="TIGR01452">
    <property type="entry name" value="PGP_euk"/>
    <property type="match status" value="1"/>
</dbReference>
<evidence type="ECO:0000256" key="2">
    <source>
        <dbReference type="ARBA" id="ARBA00050247"/>
    </source>
</evidence>
<evidence type="ECO:0000256" key="4">
    <source>
        <dbReference type="ARBA" id="ARBA00069197"/>
    </source>
</evidence>
<evidence type="ECO:0000313" key="10">
    <source>
        <dbReference type="Proteomes" id="UP000193685"/>
    </source>
</evidence>
<reference evidence="9 10" key="1">
    <citation type="submission" date="2016-07" db="EMBL/GenBank/DDBJ databases">
        <title>Pervasive Adenine N6-methylation of Active Genes in Fungi.</title>
        <authorList>
            <consortium name="DOE Joint Genome Institute"/>
            <person name="Mondo S.J."/>
            <person name="Dannebaum R.O."/>
            <person name="Kuo R.C."/>
            <person name="Labutti K."/>
            <person name="Haridas S."/>
            <person name="Kuo A."/>
            <person name="Salamov A."/>
            <person name="Ahrendt S.R."/>
            <person name="Lipzen A."/>
            <person name="Sullivan W."/>
            <person name="Andreopoulos W.B."/>
            <person name="Clum A."/>
            <person name="Lindquist E."/>
            <person name="Daum C."/>
            <person name="Ramamoorthy G.K."/>
            <person name="Gryganskyi A."/>
            <person name="Culley D."/>
            <person name="Magnuson J.K."/>
            <person name="James T.Y."/>
            <person name="O'Malley M.A."/>
            <person name="Stajich J.E."/>
            <person name="Spatafora J.W."/>
            <person name="Visel A."/>
            <person name="Grigoriev I.V."/>
        </authorList>
    </citation>
    <scope>NUCLEOTIDE SEQUENCE [LARGE SCALE GENOMIC DNA]</scope>
    <source>
        <strain evidence="9 10">12-1054</strain>
    </source>
</reference>
<evidence type="ECO:0000256" key="7">
    <source>
        <dbReference type="PIRSR" id="PIRSR000915-2"/>
    </source>
</evidence>
<keyword evidence="8" id="KW-0479">Metal-binding</keyword>
<dbReference type="Proteomes" id="UP000193685">
    <property type="component" value="Unassembled WGS sequence"/>
</dbReference>
<dbReference type="InterPro" id="IPR006349">
    <property type="entry name" value="PGP_euk"/>
</dbReference>
<evidence type="ECO:0000313" key="9">
    <source>
        <dbReference type="EMBL" id="ORY82434.1"/>
    </source>
</evidence>
<keyword evidence="8" id="KW-0460">Magnesium</keyword>
<dbReference type="OrthoDB" id="413953at2759"/>
<feature type="binding site" evidence="8">
    <location>
        <position position="246"/>
    </location>
    <ligand>
        <name>Mg(2+)</name>
        <dbReference type="ChEBI" id="CHEBI:18420"/>
    </ligand>
</feature>
<dbReference type="Gene3D" id="3.40.50.1000">
    <property type="entry name" value="HAD superfamily/HAD-like"/>
    <property type="match status" value="2"/>
</dbReference>
<dbReference type="GeneID" id="63787780"/>
<feature type="binding site" evidence="8">
    <location>
        <position position="25"/>
    </location>
    <ligand>
        <name>Mg(2+)</name>
        <dbReference type="ChEBI" id="CHEBI:18420"/>
    </ligand>
</feature>
<organism evidence="9 10">
    <name type="scientific">Protomyces lactucae-debilis</name>
    <dbReference type="NCBI Taxonomy" id="2754530"/>
    <lineage>
        <taxon>Eukaryota</taxon>
        <taxon>Fungi</taxon>
        <taxon>Dikarya</taxon>
        <taxon>Ascomycota</taxon>
        <taxon>Taphrinomycotina</taxon>
        <taxon>Taphrinomycetes</taxon>
        <taxon>Taphrinales</taxon>
        <taxon>Protomycetaceae</taxon>
        <taxon>Protomyces</taxon>
    </lineage>
</organism>
<dbReference type="GO" id="GO:0004035">
    <property type="term" value="F:alkaline phosphatase activity"/>
    <property type="evidence" value="ECO:0007669"/>
    <property type="project" value="TreeGrafter"/>
</dbReference>
<dbReference type="NCBIfam" id="TIGR01460">
    <property type="entry name" value="HAD-SF-IIA"/>
    <property type="match status" value="1"/>
</dbReference>
<dbReference type="SUPFAM" id="SSF56784">
    <property type="entry name" value="HAD-like"/>
    <property type="match status" value="1"/>
</dbReference>
<accession>A0A1Y2FG90</accession>
<dbReference type="InterPro" id="IPR006357">
    <property type="entry name" value="HAD-SF_hydro_IIA"/>
</dbReference>
<dbReference type="InterPro" id="IPR023214">
    <property type="entry name" value="HAD_sf"/>
</dbReference>
<dbReference type="EC" id="3.1.3.41" evidence="3 5"/>
<feature type="binding site" evidence="7">
    <location>
        <position position="221"/>
    </location>
    <ligand>
        <name>substrate</name>
    </ligand>
</feature>
<protein>
    <recommendedName>
        <fullName evidence="4 5">4-nitrophenylphosphatase</fullName>
        <shortName evidence="5">PNPPase</shortName>
        <ecNumber evidence="3 5">3.1.3.41</ecNumber>
    </recommendedName>
</protein>
<sequence length="300" mass="33412">MAPIKLETRKLVDEFLDQYDYFLFDCDGVLWSGTQLLPYVCETLDMLRRLGKRIVFVTNNSTKSRTTYKKKLESMGIPAEIDEIFGSAYASAVYIKRVLKLPEDKKVYVIGESGIEEELAAEGVQYCGGTDPDERREMRPEDYDAMRPDPSVGAVLCGLDSHINYLKMCRAFQYLRDPDCLLLMTNTDSTYPTSGSLFPGAGSCSAPLRFATGREGKALGKPNPEMLDAIEAKFQFDKKKAVFIGDRLNTDIQFAHNSGMGGSLMVLTGVSSEADFSAKDAPVVPKYFIDRLGDLYTARQ</sequence>
<dbReference type="InterPro" id="IPR036412">
    <property type="entry name" value="HAD-like_sf"/>
</dbReference>
<comment type="caution">
    <text evidence="9">The sequence shown here is derived from an EMBL/GenBank/DDBJ whole genome shotgun (WGS) entry which is preliminary data.</text>
</comment>
<dbReference type="RefSeq" id="XP_040725305.1">
    <property type="nucleotide sequence ID" value="XM_040871181.1"/>
</dbReference>
<evidence type="ECO:0000256" key="5">
    <source>
        <dbReference type="PIRNR" id="PIRNR000915"/>
    </source>
</evidence>
<dbReference type="FunFam" id="3.40.50.1000:FF:000039">
    <property type="entry name" value="Phosphoglycolate phosphatase"/>
    <property type="match status" value="1"/>
</dbReference>
<feature type="binding site" evidence="8">
    <location>
        <position position="27"/>
    </location>
    <ligand>
        <name>Mg(2+)</name>
        <dbReference type="ChEBI" id="CHEBI:18420"/>
    </ligand>
</feature>
<dbReference type="AlphaFoldDB" id="A0A1Y2FG90"/>
<dbReference type="PANTHER" id="PTHR19288:SF46">
    <property type="entry name" value="HALOACID DEHALOGENASE-LIKE HYDROLASE DOMAIN-CONTAINING PROTEIN 2"/>
    <property type="match status" value="1"/>
</dbReference>
<gene>
    <name evidence="9" type="ORF">BCR37DRAFT_392654</name>
</gene>
<dbReference type="GO" id="GO:0005737">
    <property type="term" value="C:cytoplasm"/>
    <property type="evidence" value="ECO:0007669"/>
    <property type="project" value="TreeGrafter"/>
</dbReference>
<dbReference type="Pfam" id="PF13344">
    <property type="entry name" value="Hydrolase_6"/>
    <property type="match status" value="1"/>
</dbReference>
<keyword evidence="10" id="KW-1185">Reference proteome</keyword>